<evidence type="ECO:0000313" key="2">
    <source>
        <dbReference type="Proteomes" id="UP000481327"/>
    </source>
</evidence>
<dbReference type="OrthoDB" id="7374792at2"/>
<dbReference type="Proteomes" id="UP000481327">
    <property type="component" value="Unassembled WGS sequence"/>
</dbReference>
<organism evidence="1 2">
    <name type="scientific">Sandarakinorhabdus fusca</name>
    <dbReference type="NCBI Taxonomy" id="1439888"/>
    <lineage>
        <taxon>Bacteria</taxon>
        <taxon>Pseudomonadati</taxon>
        <taxon>Pseudomonadota</taxon>
        <taxon>Alphaproteobacteria</taxon>
        <taxon>Sphingomonadales</taxon>
        <taxon>Sphingosinicellaceae</taxon>
        <taxon>Sandarakinorhabdus</taxon>
    </lineage>
</organism>
<comment type="caution">
    <text evidence="1">The sequence shown here is derived from an EMBL/GenBank/DDBJ whole genome shotgun (WGS) entry which is preliminary data.</text>
</comment>
<sequence>MADAAMAASHAASLHRTRRGPLVLLFYDGFEWRARPGAIGGSLAQARRFARFAYRSARRRQVRTGFYTAFVALRTALERHGCDVRVNDFATAAAMPDYPIGLAGYPDVLDAVRLPNPVLFGPGDFGPPGDAVAVAAQERIRLLIQPSDWFADYYRPSCGDKMVTWFAGIDIDRWQPAPKASKSIDVLIYDKIRWHRDTQVPQVRDRLCAHLDARGLRYRILRYGEHHQGMFADGLRNARSLAFLCEHETQGLAYQEALAAGVPVFAWDEEEFVDPHLSRDAPAGLAVSSVPYFDGRCGRRFRVSELEPQFDLFWSQRASYRPRDYVRDALSLHRSAQAYLALYARAGARG</sequence>
<keyword evidence="2" id="KW-1185">Reference proteome</keyword>
<reference evidence="1 2" key="1">
    <citation type="submission" date="2019-09" db="EMBL/GenBank/DDBJ databases">
        <title>Polymorphobacter sp. isolated from a lake in China.</title>
        <authorList>
            <person name="Liu Z."/>
        </authorList>
    </citation>
    <scope>NUCLEOTIDE SEQUENCE [LARGE SCALE GENOMIC DNA]</scope>
    <source>
        <strain evidence="1 2">D40P</strain>
    </source>
</reference>
<proteinExistence type="predicted"/>
<dbReference type="EMBL" id="WIOL01000002">
    <property type="protein sequence ID" value="MQT17243.1"/>
    <property type="molecule type" value="Genomic_DNA"/>
</dbReference>
<dbReference type="RefSeq" id="WP_152577767.1">
    <property type="nucleotide sequence ID" value="NZ_WIOL01000002.1"/>
</dbReference>
<gene>
    <name evidence="1" type="ORF">F3168_08195</name>
</gene>
<dbReference type="GO" id="GO:0016740">
    <property type="term" value="F:transferase activity"/>
    <property type="evidence" value="ECO:0007669"/>
    <property type="project" value="UniProtKB-KW"/>
</dbReference>
<evidence type="ECO:0000313" key="1">
    <source>
        <dbReference type="EMBL" id="MQT17243.1"/>
    </source>
</evidence>
<name>A0A7C9KLM7_9SPHN</name>
<dbReference type="SUPFAM" id="SSF53756">
    <property type="entry name" value="UDP-Glycosyltransferase/glycogen phosphorylase"/>
    <property type="match status" value="1"/>
</dbReference>
<keyword evidence="1" id="KW-0808">Transferase</keyword>
<protein>
    <submittedName>
        <fullName evidence="1">Glycosyltransferase family 1 protein</fullName>
    </submittedName>
</protein>
<accession>A0A7C9KLM7</accession>
<dbReference type="AlphaFoldDB" id="A0A7C9KLM7"/>